<evidence type="ECO:0000313" key="1">
    <source>
        <dbReference type="EMBL" id="MBB4931195.1"/>
    </source>
</evidence>
<dbReference type="Proteomes" id="UP000523007">
    <property type="component" value="Unassembled WGS sequence"/>
</dbReference>
<protein>
    <submittedName>
        <fullName evidence="1">Uncharacterized protein</fullName>
    </submittedName>
</protein>
<accession>A0A7W7RFV4</accession>
<dbReference type="RefSeq" id="WP_184577031.1">
    <property type="nucleotide sequence ID" value="NZ_JACHJT010000001.1"/>
</dbReference>
<gene>
    <name evidence="1" type="ORF">F4561_002015</name>
</gene>
<sequence>MFAHEEEWSMVANPEEATAELCGDGFDCVQAYPTDQADYLKFESTDEAEDAAERIGADTYLSNYVVIRYTDPELTEKQRAKIAESMDGVHNSED</sequence>
<dbReference type="EMBL" id="JACHJT010000001">
    <property type="protein sequence ID" value="MBB4931195.1"/>
    <property type="molecule type" value="Genomic_DNA"/>
</dbReference>
<proteinExistence type="predicted"/>
<comment type="caution">
    <text evidence="1">The sequence shown here is derived from an EMBL/GenBank/DDBJ whole genome shotgun (WGS) entry which is preliminary data.</text>
</comment>
<reference evidence="1 2" key="1">
    <citation type="submission" date="2020-08" db="EMBL/GenBank/DDBJ databases">
        <title>Sequencing the genomes of 1000 actinobacteria strains.</title>
        <authorList>
            <person name="Klenk H.-P."/>
        </authorList>
    </citation>
    <scope>NUCLEOTIDE SEQUENCE [LARGE SCALE GENOMIC DNA]</scope>
    <source>
        <strain evidence="1 2">DSM 102030</strain>
    </source>
</reference>
<organism evidence="1 2">
    <name type="scientific">Lipingzhangella halophila</name>
    <dbReference type="NCBI Taxonomy" id="1783352"/>
    <lineage>
        <taxon>Bacteria</taxon>
        <taxon>Bacillati</taxon>
        <taxon>Actinomycetota</taxon>
        <taxon>Actinomycetes</taxon>
        <taxon>Streptosporangiales</taxon>
        <taxon>Nocardiopsidaceae</taxon>
        <taxon>Lipingzhangella</taxon>
    </lineage>
</organism>
<dbReference type="AlphaFoldDB" id="A0A7W7RFV4"/>
<keyword evidence="2" id="KW-1185">Reference proteome</keyword>
<evidence type="ECO:0000313" key="2">
    <source>
        <dbReference type="Proteomes" id="UP000523007"/>
    </source>
</evidence>
<name>A0A7W7RFV4_9ACTN</name>